<evidence type="ECO:0000313" key="2">
    <source>
        <dbReference type="EMBL" id="SLM49061.1"/>
    </source>
</evidence>
<dbReference type="STRING" id="1325564.NSJP_2894"/>
<reference evidence="2 3" key="1">
    <citation type="submission" date="2017-03" db="EMBL/GenBank/DDBJ databases">
        <authorList>
            <person name="Afonso C.L."/>
            <person name="Miller P.J."/>
            <person name="Scott M.A."/>
            <person name="Spackman E."/>
            <person name="Goraichik I."/>
            <person name="Dimitrov K.M."/>
            <person name="Suarez D.L."/>
            <person name="Swayne D.E."/>
        </authorList>
    </citation>
    <scope>NUCLEOTIDE SEQUENCE [LARGE SCALE GENOMIC DNA]</scope>
    <source>
        <strain evidence="2">Genome sequencing of Nitrospira japonica strain NJ11</strain>
    </source>
</reference>
<dbReference type="InterPro" id="IPR002881">
    <property type="entry name" value="DUF58"/>
</dbReference>
<feature type="domain" description="DUF58" evidence="1">
    <location>
        <begin position="65"/>
        <end position="277"/>
    </location>
</feature>
<proteinExistence type="predicted"/>
<protein>
    <recommendedName>
        <fullName evidence="1">DUF58 domain-containing protein</fullName>
    </recommendedName>
</protein>
<keyword evidence="3" id="KW-1185">Reference proteome</keyword>
<gene>
    <name evidence="2" type="ORF">NSJP_2894</name>
</gene>
<evidence type="ECO:0000259" key="1">
    <source>
        <dbReference type="Pfam" id="PF01882"/>
    </source>
</evidence>
<accession>A0A1W1I817</accession>
<dbReference type="KEGG" id="nja:NSJP_2894"/>
<organism evidence="2 3">
    <name type="scientific">Nitrospira japonica</name>
    <dbReference type="NCBI Taxonomy" id="1325564"/>
    <lineage>
        <taxon>Bacteria</taxon>
        <taxon>Pseudomonadati</taxon>
        <taxon>Nitrospirota</taxon>
        <taxon>Nitrospiria</taxon>
        <taxon>Nitrospirales</taxon>
        <taxon>Nitrospiraceae</taxon>
        <taxon>Nitrospira</taxon>
    </lineage>
</organism>
<dbReference type="AlphaFoldDB" id="A0A1W1I817"/>
<dbReference type="Proteomes" id="UP000192042">
    <property type="component" value="Chromosome I"/>
</dbReference>
<dbReference type="PANTHER" id="PTHR33608:SF12">
    <property type="entry name" value="DUF58 DOMAIN-CONTAINING PROTEIN"/>
    <property type="match status" value="1"/>
</dbReference>
<dbReference type="Pfam" id="PF01882">
    <property type="entry name" value="DUF58"/>
    <property type="match status" value="1"/>
</dbReference>
<dbReference type="EMBL" id="LT828648">
    <property type="protein sequence ID" value="SLM49061.1"/>
    <property type="molecule type" value="Genomic_DNA"/>
</dbReference>
<sequence>MVGSSMRKAELPEASIPGVYVSVPELMALEHKAAGLTFLPRRTSRSVLSGRHTSRMRGRGLNFEEIRDYLPGDDIRNLDWKVTLRLGKPHVRTYTEERDRPALFVIDQRMPMFFGSRLALKSVAAAQVAALGAWMVLHAGDRVGAMVFNDHEIRHIRPHRSRSRVEALCRAVADMNRALAAGSPVHAEYSQLDRALERALQAAHHDHFVCIVSDFAGMSERTDQLLRELRVHNDLVAVLVFDPLARSAVGDGQLVVTEGTLQVEVNLNERQVREPLESFFAGRLQHVAAMLRRSDVPLLAIDSGEPVIEQIRRLLGRRVPLVK</sequence>
<dbReference type="PANTHER" id="PTHR33608">
    <property type="entry name" value="BLL2464 PROTEIN"/>
    <property type="match status" value="1"/>
</dbReference>
<name>A0A1W1I817_9BACT</name>
<evidence type="ECO:0000313" key="3">
    <source>
        <dbReference type="Proteomes" id="UP000192042"/>
    </source>
</evidence>